<evidence type="ECO:0008006" key="5">
    <source>
        <dbReference type="Google" id="ProtNLM"/>
    </source>
</evidence>
<keyword evidence="2" id="KW-0732">Signal</keyword>
<name>A0A1Y1RV96_9SPIO</name>
<dbReference type="OrthoDB" id="360241at2"/>
<evidence type="ECO:0000256" key="1">
    <source>
        <dbReference type="SAM" id="MobiDB-lite"/>
    </source>
</evidence>
<feature type="signal peptide" evidence="2">
    <location>
        <begin position="1"/>
        <end position="24"/>
    </location>
</feature>
<proteinExistence type="predicted"/>
<gene>
    <name evidence="3" type="ORF">B4O97_16505</name>
</gene>
<organism evidence="3 4">
    <name type="scientific">Marispirochaeta aestuarii</name>
    <dbReference type="NCBI Taxonomy" id="1963862"/>
    <lineage>
        <taxon>Bacteria</taxon>
        <taxon>Pseudomonadati</taxon>
        <taxon>Spirochaetota</taxon>
        <taxon>Spirochaetia</taxon>
        <taxon>Spirochaetales</taxon>
        <taxon>Spirochaetaceae</taxon>
        <taxon>Marispirochaeta</taxon>
    </lineage>
</organism>
<feature type="compositionally biased region" description="Basic and acidic residues" evidence="1">
    <location>
        <begin position="60"/>
        <end position="75"/>
    </location>
</feature>
<accession>A0A1Y1RV96</accession>
<dbReference type="RefSeq" id="WP_083052543.1">
    <property type="nucleotide sequence ID" value="NZ_MWQY01000023.1"/>
</dbReference>
<evidence type="ECO:0000313" key="3">
    <source>
        <dbReference type="EMBL" id="ORC31863.1"/>
    </source>
</evidence>
<keyword evidence="4" id="KW-1185">Reference proteome</keyword>
<feature type="region of interest" description="Disordered" evidence="1">
    <location>
        <begin position="54"/>
        <end position="118"/>
    </location>
</feature>
<dbReference type="STRING" id="1963862.B4O97_16505"/>
<reference evidence="3 4" key="1">
    <citation type="submission" date="2017-03" db="EMBL/GenBank/DDBJ databases">
        <title>Draft Genome sequence of Marispirochaeta sp. strain JC444.</title>
        <authorList>
            <person name="Shivani Y."/>
            <person name="Subhash Y."/>
            <person name="Sasikala C."/>
            <person name="Ramana C."/>
        </authorList>
    </citation>
    <scope>NUCLEOTIDE SEQUENCE [LARGE SCALE GENOMIC DNA]</scope>
    <source>
        <strain evidence="3 4">JC444</strain>
    </source>
</reference>
<dbReference type="Proteomes" id="UP000192343">
    <property type="component" value="Unassembled WGS sequence"/>
</dbReference>
<dbReference type="EMBL" id="MWQY01000023">
    <property type="protein sequence ID" value="ORC31863.1"/>
    <property type="molecule type" value="Genomic_DNA"/>
</dbReference>
<dbReference type="AlphaFoldDB" id="A0A1Y1RV96"/>
<evidence type="ECO:0000256" key="2">
    <source>
        <dbReference type="SAM" id="SignalP"/>
    </source>
</evidence>
<comment type="caution">
    <text evidence="3">The sequence shown here is derived from an EMBL/GenBank/DDBJ whole genome shotgun (WGS) entry which is preliminary data.</text>
</comment>
<protein>
    <recommendedName>
        <fullName evidence="5">Outer membrane lipoprotein BamD-like domain-containing protein</fullName>
    </recommendedName>
</protein>
<evidence type="ECO:0000313" key="4">
    <source>
        <dbReference type="Proteomes" id="UP000192343"/>
    </source>
</evidence>
<feature type="chain" id="PRO_5012214710" description="Outer membrane lipoprotein BamD-like domain-containing protein" evidence="2">
    <location>
        <begin position="25"/>
        <end position="401"/>
    </location>
</feature>
<sequence>MNLYRKDCLTLIVSSLVFFTPLYASPPPLPQPRFDLYLLPPAPPEKIVEYPVITPSSKDASVKKEPEAVSEKSLPRESGTATTVERAPAPELPRETEAQRRPSGGAEKTSGSGEQAVGRAERMENIAPEVYARLNEGFSLAIEGGSWLFIDAYPSGGIAYDGRVREDRYMRFSFRAQKEGKYILQFVQGSSGGDGGSTHRVVVEVLSGEEFMARVTGESERRESGAEDSLQAEGEMDPGLSEDERYGAALERMRKGEWQNAFGVLTSSPDFDPSKPSRFTAAAFASALFMDDYMLALDYANFPASLQKDFSGSILHLSTELPVELRRRLLTASLDLLQGHHGMDELVFALAGDYEEPGPARDISEAVRWYRYLLSEYPLSAYWQRARERATYLERHFLLVR</sequence>
<feature type="region of interest" description="Disordered" evidence="1">
    <location>
        <begin position="216"/>
        <end position="241"/>
    </location>
</feature>